<evidence type="ECO:0000313" key="1">
    <source>
        <dbReference type="EMBL" id="OQR69533.1"/>
    </source>
</evidence>
<organism evidence="1 2">
    <name type="scientific">Tropilaelaps mercedesae</name>
    <dbReference type="NCBI Taxonomy" id="418985"/>
    <lineage>
        <taxon>Eukaryota</taxon>
        <taxon>Metazoa</taxon>
        <taxon>Ecdysozoa</taxon>
        <taxon>Arthropoda</taxon>
        <taxon>Chelicerata</taxon>
        <taxon>Arachnida</taxon>
        <taxon>Acari</taxon>
        <taxon>Parasitiformes</taxon>
        <taxon>Mesostigmata</taxon>
        <taxon>Gamasina</taxon>
        <taxon>Dermanyssoidea</taxon>
        <taxon>Laelapidae</taxon>
        <taxon>Tropilaelaps</taxon>
    </lineage>
</organism>
<comment type="caution">
    <text evidence="1">The sequence shown here is derived from an EMBL/GenBank/DDBJ whole genome shotgun (WGS) entry which is preliminary data.</text>
</comment>
<accession>A0A1V9X826</accession>
<dbReference type="EMBL" id="MNPL01020564">
    <property type="protein sequence ID" value="OQR69533.1"/>
    <property type="molecule type" value="Genomic_DNA"/>
</dbReference>
<reference evidence="1 2" key="1">
    <citation type="journal article" date="2017" name="Gigascience">
        <title>Draft genome of the honey bee ectoparasitic mite, Tropilaelaps mercedesae, is shaped by the parasitic life history.</title>
        <authorList>
            <person name="Dong X."/>
            <person name="Armstrong S.D."/>
            <person name="Xia D."/>
            <person name="Makepeace B.L."/>
            <person name="Darby A.C."/>
            <person name="Kadowaki T."/>
        </authorList>
    </citation>
    <scope>NUCLEOTIDE SEQUENCE [LARGE SCALE GENOMIC DNA]</scope>
    <source>
        <strain evidence="1">Wuxi-XJTLU</strain>
    </source>
</reference>
<dbReference type="AlphaFoldDB" id="A0A1V9X826"/>
<evidence type="ECO:0000313" key="2">
    <source>
        <dbReference type="Proteomes" id="UP000192247"/>
    </source>
</evidence>
<name>A0A1V9X826_9ACAR</name>
<dbReference type="InParanoid" id="A0A1V9X826"/>
<gene>
    <name evidence="1" type="ORF">BIW11_04354</name>
</gene>
<proteinExistence type="predicted"/>
<protein>
    <submittedName>
        <fullName evidence="1">Uncharacterized protein</fullName>
    </submittedName>
</protein>
<sequence length="335" mass="38382">MTTTTMRREQTRPGDVVFAVFGRLIGRSVPMAILSENRQVERRAVPKSQSSLDEMSPPTEVVVRDCATSVARLAKARRVCAGPAMSQCRLAKPPDHRLIVPSSDAFVWPAEPVWPGALKVTIAMLRKTAWLEYRKSASLLDPFCRAGFKPWCIGDATVEPDSPPPLVIHYDSNELRRASLRLHRKRTVRNTERKRISDFFVVLCTVKTSTGFWILRTELPTDTEIVRRRRVTRDVVRRKLVGRLRSCKCGRQHERHFGIARSPRRLHLRVFAYSRCRPIRDESRCYLQGDRRPARPRASWTTAKTHQGRRVALTDEHSHLLYGGEGRLEGMIDVD</sequence>
<keyword evidence="2" id="KW-1185">Reference proteome</keyword>
<dbReference type="Proteomes" id="UP000192247">
    <property type="component" value="Unassembled WGS sequence"/>
</dbReference>